<dbReference type="NCBIfam" id="TIGR00615">
    <property type="entry name" value="recR"/>
    <property type="match status" value="1"/>
</dbReference>
<dbReference type="GO" id="GO:0006281">
    <property type="term" value="P:DNA repair"/>
    <property type="evidence" value="ECO:0007669"/>
    <property type="project" value="UniProtKB-UniRule"/>
</dbReference>
<keyword evidence="3 7" id="KW-0863">Zinc-finger</keyword>
<feature type="domain" description="Toprim" evidence="8">
    <location>
        <begin position="81"/>
        <end position="176"/>
    </location>
</feature>
<organism evidence="9 10">
    <name type="scientific">Candidatus Pseudoramibacter fermentans</name>
    <dbReference type="NCBI Taxonomy" id="2594427"/>
    <lineage>
        <taxon>Bacteria</taxon>
        <taxon>Bacillati</taxon>
        <taxon>Bacillota</taxon>
        <taxon>Clostridia</taxon>
        <taxon>Eubacteriales</taxon>
        <taxon>Eubacteriaceae</taxon>
        <taxon>Pseudoramibacter</taxon>
    </lineage>
</organism>
<dbReference type="PROSITE" id="PS01300">
    <property type="entry name" value="RECR"/>
    <property type="match status" value="1"/>
</dbReference>
<dbReference type="Pfam" id="PF02132">
    <property type="entry name" value="RecR_ZnF"/>
    <property type="match status" value="1"/>
</dbReference>
<dbReference type="InterPro" id="IPR034137">
    <property type="entry name" value="TOPRIM_RecR"/>
</dbReference>
<dbReference type="Pfam" id="PF21175">
    <property type="entry name" value="RecR_C"/>
    <property type="match status" value="1"/>
</dbReference>
<evidence type="ECO:0000259" key="8">
    <source>
        <dbReference type="PROSITE" id="PS50880"/>
    </source>
</evidence>
<dbReference type="Pfam" id="PF21176">
    <property type="entry name" value="RecR_HhH"/>
    <property type="match status" value="1"/>
</dbReference>
<dbReference type="CDD" id="cd01025">
    <property type="entry name" value="TOPRIM_recR"/>
    <property type="match status" value="1"/>
</dbReference>
<dbReference type="EMBL" id="VOGB01000005">
    <property type="protein sequence ID" value="MQM73390.1"/>
    <property type="molecule type" value="Genomic_DNA"/>
</dbReference>
<keyword evidence="4 7" id="KW-0862">Zinc</keyword>
<evidence type="ECO:0000256" key="2">
    <source>
        <dbReference type="ARBA" id="ARBA00022763"/>
    </source>
</evidence>
<dbReference type="Gene3D" id="3.30.60.80">
    <property type="match status" value="1"/>
</dbReference>
<reference evidence="9" key="1">
    <citation type="journal article" date="2020" name="Appl. Environ. Microbiol.">
        <title>Medium-Chain Fatty Acid Synthesis by 'Candidatus Weimeria bifida' gen. nov., sp. nov., and 'Candidatus Pseudoramibacter fermentans' sp. nov.</title>
        <authorList>
            <person name="Scarborough M.J."/>
            <person name="Myers K.S."/>
            <person name="Donohue T.J."/>
            <person name="Noguera D.R."/>
        </authorList>
    </citation>
    <scope>NUCLEOTIDE SEQUENCE</scope>
    <source>
        <strain evidence="9">EUB1.1</strain>
    </source>
</reference>
<dbReference type="GO" id="GO:0003677">
    <property type="term" value="F:DNA binding"/>
    <property type="evidence" value="ECO:0007669"/>
    <property type="project" value="UniProtKB-UniRule"/>
</dbReference>
<keyword evidence="2 7" id="KW-0227">DNA damage</keyword>
<dbReference type="Gene3D" id="3.40.1360.10">
    <property type="match status" value="1"/>
</dbReference>
<keyword evidence="6 7" id="KW-0234">DNA repair</keyword>
<dbReference type="PANTHER" id="PTHR30446:SF0">
    <property type="entry name" value="RECOMBINATION PROTEIN RECR"/>
    <property type="match status" value="1"/>
</dbReference>
<dbReference type="SUPFAM" id="SSF111304">
    <property type="entry name" value="Recombination protein RecR"/>
    <property type="match status" value="1"/>
</dbReference>
<gene>
    <name evidence="7 9" type="primary">recR</name>
    <name evidence="9" type="ORF">FRC53_08280</name>
</gene>
<dbReference type="PROSITE" id="PS50880">
    <property type="entry name" value="TOPRIM"/>
    <property type="match status" value="1"/>
</dbReference>
<dbReference type="InterPro" id="IPR006171">
    <property type="entry name" value="TOPRIM_dom"/>
</dbReference>
<evidence type="ECO:0000256" key="1">
    <source>
        <dbReference type="ARBA" id="ARBA00022723"/>
    </source>
</evidence>
<dbReference type="HAMAP" id="MF_00017">
    <property type="entry name" value="RecR"/>
    <property type="match status" value="1"/>
</dbReference>
<comment type="caution">
    <text evidence="9">The sequence shown here is derived from an EMBL/GenBank/DDBJ whole genome shotgun (WGS) entry which is preliminary data.</text>
</comment>
<dbReference type="InterPro" id="IPR015967">
    <property type="entry name" value="Rcmb_RecR_Znf"/>
</dbReference>
<dbReference type="AlphaFoldDB" id="A0A6L5GUB0"/>
<keyword evidence="5 7" id="KW-0233">DNA recombination</keyword>
<feature type="zinc finger region" description="C4-type" evidence="7">
    <location>
        <begin position="58"/>
        <end position="73"/>
    </location>
</feature>
<protein>
    <recommendedName>
        <fullName evidence="7">Recombination protein RecR</fullName>
    </recommendedName>
</protein>
<proteinExistence type="inferred from homology"/>
<dbReference type="GO" id="GO:0006310">
    <property type="term" value="P:DNA recombination"/>
    <property type="evidence" value="ECO:0007669"/>
    <property type="project" value="UniProtKB-UniRule"/>
</dbReference>
<keyword evidence="10" id="KW-1185">Reference proteome</keyword>
<dbReference type="Proteomes" id="UP000473648">
    <property type="component" value="Unassembled WGS sequence"/>
</dbReference>
<evidence type="ECO:0000256" key="7">
    <source>
        <dbReference type="HAMAP-Rule" id="MF_00017"/>
    </source>
</evidence>
<evidence type="ECO:0000313" key="9">
    <source>
        <dbReference type="EMBL" id="MQM73390.1"/>
    </source>
</evidence>
<evidence type="ECO:0000256" key="5">
    <source>
        <dbReference type="ARBA" id="ARBA00023172"/>
    </source>
</evidence>
<evidence type="ECO:0000313" key="10">
    <source>
        <dbReference type="Proteomes" id="UP000473648"/>
    </source>
</evidence>
<dbReference type="SMART" id="SM00493">
    <property type="entry name" value="TOPRIM"/>
    <property type="match status" value="1"/>
</dbReference>
<dbReference type="Pfam" id="PF13662">
    <property type="entry name" value="Toprim_4"/>
    <property type="match status" value="1"/>
</dbReference>
<dbReference type="GO" id="GO:0008270">
    <property type="term" value="F:zinc ion binding"/>
    <property type="evidence" value="ECO:0007669"/>
    <property type="project" value="UniProtKB-KW"/>
</dbReference>
<evidence type="ECO:0000256" key="3">
    <source>
        <dbReference type="ARBA" id="ARBA00022771"/>
    </source>
</evidence>
<comment type="similarity">
    <text evidence="7">Belongs to the RecR family.</text>
</comment>
<name>A0A6L5GUB0_9FIRM</name>
<keyword evidence="1 7" id="KW-0479">Metal-binding</keyword>
<dbReference type="PANTHER" id="PTHR30446">
    <property type="entry name" value="RECOMBINATION PROTEIN RECR"/>
    <property type="match status" value="1"/>
</dbReference>
<dbReference type="SMART" id="SM00278">
    <property type="entry name" value="HhH1"/>
    <property type="match status" value="1"/>
</dbReference>
<dbReference type="Gene3D" id="6.10.250.240">
    <property type="match status" value="1"/>
</dbReference>
<accession>A0A6L5GUB0</accession>
<sequence length="199" mass="21907">MSVYPESIDRLVGELTKLPGIGEKTAQRLAFHLIDAPKDDITALADALVTVKDKVHLCPVCFSITDKDTCDICSDPNRDRSVICVVEHTRDVYAIERTREYNGLYHVLHGVISPLEGVGPQDIRARELIKRLNDQAVKEVIMATNPTPEGEATAVYLSNLITPAGIQVTRLAKGIPIGADVEYTDEVTLIKAFEGRKQI</sequence>
<evidence type="ECO:0000256" key="4">
    <source>
        <dbReference type="ARBA" id="ARBA00022833"/>
    </source>
</evidence>
<dbReference type="InterPro" id="IPR023627">
    <property type="entry name" value="Rcmb_RecR"/>
</dbReference>
<dbReference type="InterPro" id="IPR003583">
    <property type="entry name" value="Hlx-hairpin-Hlx_DNA-bd_motif"/>
</dbReference>
<dbReference type="Gene3D" id="1.10.8.420">
    <property type="entry name" value="RecR Domain 1"/>
    <property type="match status" value="1"/>
</dbReference>
<dbReference type="InterPro" id="IPR000093">
    <property type="entry name" value="DNA_Rcmb_RecR"/>
</dbReference>
<comment type="function">
    <text evidence="7">May play a role in DNA repair. It seems to be involved in an RecBC-independent recombinational process of DNA repair. It may act with RecF and RecO.</text>
</comment>
<evidence type="ECO:0000256" key="6">
    <source>
        <dbReference type="ARBA" id="ARBA00023204"/>
    </source>
</evidence>